<dbReference type="Pfam" id="PF05699">
    <property type="entry name" value="Dimer_Tnp_hAT"/>
    <property type="match status" value="1"/>
</dbReference>
<keyword evidence="3" id="KW-1185">Reference proteome</keyword>
<evidence type="ECO:0000313" key="2">
    <source>
        <dbReference type="EMBL" id="KAK4591254.1"/>
    </source>
</evidence>
<organism evidence="2 3">
    <name type="scientific">Quercus rubra</name>
    <name type="common">Northern red oak</name>
    <name type="synonym">Quercus borealis</name>
    <dbReference type="NCBI Taxonomy" id="3512"/>
    <lineage>
        <taxon>Eukaryota</taxon>
        <taxon>Viridiplantae</taxon>
        <taxon>Streptophyta</taxon>
        <taxon>Embryophyta</taxon>
        <taxon>Tracheophyta</taxon>
        <taxon>Spermatophyta</taxon>
        <taxon>Magnoliopsida</taxon>
        <taxon>eudicotyledons</taxon>
        <taxon>Gunneridae</taxon>
        <taxon>Pentapetalae</taxon>
        <taxon>rosids</taxon>
        <taxon>fabids</taxon>
        <taxon>Fagales</taxon>
        <taxon>Fagaceae</taxon>
        <taxon>Quercus</taxon>
    </lineage>
</organism>
<protein>
    <recommendedName>
        <fullName evidence="1">HAT C-terminal dimerisation domain-containing protein</fullName>
    </recommendedName>
</protein>
<dbReference type="InterPro" id="IPR012337">
    <property type="entry name" value="RNaseH-like_sf"/>
</dbReference>
<dbReference type="InterPro" id="IPR008906">
    <property type="entry name" value="HATC_C_dom"/>
</dbReference>
<name>A0AAN7FIJ8_QUERU</name>
<dbReference type="PANTHER" id="PTHR32166:SF81">
    <property type="entry name" value="OS06G0658400 PROTEIN"/>
    <property type="match status" value="1"/>
</dbReference>
<evidence type="ECO:0000313" key="3">
    <source>
        <dbReference type="Proteomes" id="UP001324115"/>
    </source>
</evidence>
<dbReference type="GO" id="GO:0046983">
    <property type="term" value="F:protein dimerization activity"/>
    <property type="evidence" value="ECO:0007669"/>
    <property type="project" value="InterPro"/>
</dbReference>
<dbReference type="SUPFAM" id="SSF53098">
    <property type="entry name" value="Ribonuclease H-like"/>
    <property type="match status" value="1"/>
</dbReference>
<dbReference type="EMBL" id="JAXUIC010000005">
    <property type="protein sequence ID" value="KAK4591254.1"/>
    <property type="molecule type" value="Genomic_DNA"/>
</dbReference>
<dbReference type="Proteomes" id="UP001324115">
    <property type="component" value="Unassembled WGS sequence"/>
</dbReference>
<comment type="caution">
    <text evidence="2">The sequence shown here is derived from an EMBL/GenBank/DDBJ whole genome shotgun (WGS) entry which is preliminary data.</text>
</comment>
<feature type="domain" description="HAT C-terminal dimerisation" evidence="1">
    <location>
        <begin position="353"/>
        <end position="398"/>
    </location>
</feature>
<proteinExistence type="predicted"/>
<reference evidence="2 3" key="1">
    <citation type="journal article" date="2023" name="G3 (Bethesda)">
        <title>A haplotype-resolved chromosome-scale genome for Quercus rubra L. provides insights into the genetics of adaptive traits for red oak species.</title>
        <authorList>
            <person name="Kapoor B."/>
            <person name="Jenkins J."/>
            <person name="Schmutz J."/>
            <person name="Zhebentyayeva T."/>
            <person name="Kuelheim C."/>
            <person name="Coggeshall M."/>
            <person name="Heim C."/>
            <person name="Lasky J.R."/>
            <person name="Leites L."/>
            <person name="Islam-Faridi N."/>
            <person name="Romero-Severson J."/>
            <person name="DeLeo V.L."/>
            <person name="Lucas S.M."/>
            <person name="Lazic D."/>
            <person name="Gailing O."/>
            <person name="Carlson J."/>
            <person name="Staton M."/>
        </authorList>
    </citation>
    <scope>NUCLEOTIDE SEQUENCE [LARGE SCALE GENOMIC DNA]</scope>
    <source>
        <strain evidence="2">Pseudo-F2</strain>
    </source>
</reference>
<dbReference type="AlphaFoldDB" id="A0AAN7FIJ8"/>
<accession>A0AAN7FIJ8</accession>
<dbReference type="PANTHER" id="PTHR32166">
    <property type="entry name" value="OSJNBA0013A04.12 PROTEIN"/>
    <property type="match status" value="1"/>
</dbReference>
<sequence>MDEVTSTETSSQEVPNAECPLWQYVTKVEKSPGACVKKGGNIYFKCNYCGVVYLGSYSRVKAHLLKINNKGIKACPIVTLSHRQEMQRMHDQVENDKLEREERSRIPLPPPLPGCGPIPISPFRRQEGSDTDSTNLVDGKRRKITRIADDASFIRVFIMNHSMRLAMFNEFCSLKLLQVADTRFASIVVMLKRLKLIKRCLQAMAIIDYILEFTAPLYDMLRVADTDKPCFHLVYEMWDSMIEKVKTTIYRHKGLEDDEYSSFWSVVYDILIDRWTKNCTPLHCLAYSLNPKYYSIEWLSENPKRIAPHRDHEISMEMSKYLDRYFEDESELKVVKFEFAAFSGGRFPSLDALKERWDLLPLVWWQYHGSAFPTLQSLALKLLGQPCSSSCAERNWST</sequence>
<gene>
    <name evidence="2" type="ORF">RGQ29_021447</name>
</gene>
<evidence type="ECO:0000259" key="1">
    <source>
        <dbReference type="Pfam" id="PF05699"/>
    </source>
</evidence>